<dbReference type="Proteomes" id="UP000502677">
    <property type="component" value="Chromosome"/>
</dbReference>
<feature type="transmembrane region" description="Helical" evidence="1">
    <location>
        <begin position="1444"/>
        <end position="1465"/>
    </location>
</feature>
<dbReference type="EMBL" id="CP049863">
    <property type="protein sequence ID" value="QIK62524.1"/>
    <property type="molecule type" value="Genomic_DNA"/>
</dbReference>
<dbReference type="InterPro" id="IPR001434">
    <property type="entry name" value="OmcB-like_DUF11"/>
</dbReference>
<dbReference type="Gene3D" id="2.60.40.1170">
    <property type="entry name" value="Mu homology domain, subdomain B"/>
    <property type="match status" value="4"/>
</dbReference>
<accession>A0A6G7XD53</accession>
<dbReference type="Pfam" id="PF25549">
    <property type="entry name" value="DUF7927"/>
    <property type="match status" value="2"/>
</dbReference>
<sequence length="1472" mass="150832">MRAVRRSSQLRVGKKGLAVGVAAGLLSSMFAGLPASAMSDGLTASVGSAITVRSSSADPGFTLTAADNNDSGASFSSYLLGGLPTDWVVKNGGATVQPASPDPVLYSLPKSAVLSGQVSIIPPVGYIGTLSGLSLSREALSPNLITDFDGGTFDYIGTAKPQLTAGNTNYEYHDPTVGEPGDCNPAGQYGPCDGQYSIWPTAGINGPREGHYNNLWADLRSVDNPMPLSPVTTSSLCDAPWNTGVSEADSAPSGKLLIVNGSSTMPVPNDLIKTTVTGLQPDTFYSFSGYIANVSYSQSGKVAPVRSAFFAGDNLIGSSQPSPVQASCYNGDTAWVHTTSLVNTGSATSLTIGVRNYGSESFGNDLAIDNISLFPMASVVFDATVLAEPVPGLHVVKTADPVSGTSVARGDTVTYSVVAENTGETPLRLVTVTDDLAGVLDDADLVAGSLTSSAGAAPTVSGNTLSWTGNLAVGEKVTLSYKVKVKTDSIAAATLVNHVVAAGEVPGGPKVPSNCVDGTEAECTTTHPVPALTPGLHVAKTADPVSNTVVGRGDTVTYSVVAENTGDTALSNVAVTDDLSGVFDDADLVAGSLTSSAGVAPTVSGNTLSWTGDLAVGGKVTLSYRVTVHGNAANGAALLNHVVAAGEGPGGVDVPSNCVAGTEPECTTTHPLAQTSVKIEKTDGKTIVGAGESLTYDVTVTNTGADRATGVTATDVLPAGVTFVSATDGGSYDPALRRVTWNVGTLAAGAAQTVHVTVTVDADVKPGQQIRNVAIIDTDQGCTDDPATPVNECEAVDIDETPAIRIVKTDNKETVVPGEALTYTLTVTNAGTVAADNVTVTDALPAELEFVSAGQDGTYDPATGKVSWTIPSLAAGSSTTVEVTANVAATVGAGVDIANVATVDLPQGCIDDPATETNECESIDVDHTPAISIEKDDHETIVQPGEQLTYDLVVTNKSQYAAKDVTVSDVLPQNLVFVSATNGGTYDAATRAVSWSLGDMDANSTQTIQVVTTVADSVLGNEIVSNTARVLTENVCVDDPTTDVDECESTDIDRVPAVSMTKDDGKTIVRSGETLDYVLTAKNIGDVDAPDVVVTDILPANVDFVSASVEGTRTDNRIEWNIGTLEPGEAREIVVTVKVHEKLAPDTEIANTATITTDGVCIDDPATGVDECEATDIDVTPSDVWILKDDHKTEVKAGEELTYDLTVGNNSTTKTITDAVVTDSLPKNAVFVSATDGGVVSADGKTVTWKLGELAPGATTVVKVTVKVAADAKPGDEVLNTAVVDIPGGCIQEDACESTDRDVLPKLSIVKTDHKESTQPGGKLTYDVTVTNETSVDAEKAVVTDRLPQNVTYVSSSDGGVYNTATHTVTWSLGTLAGKAVKTVKVTVTVNADATREVVNVATVKTPVACSKDGECEAEDVTVIDPPLELSPLIPLAVTGGTGVGILAGAAVLLLLGAGTALVVAHRRKANA</sequence>
<feature type="domain" description="DUF11" evidence="3">
    <location>
        <begin position="804"/>
        <end position="918"/>
    </location>
</feature>
<dbReference type="KEGG" id="lvi:G7068_04340"/>
<evidence type="ECO:0000313" key="5">
    <source>
        <dbReference type="EMBL" id="QIK62524.1"/>
    </source>
</evidence>
<gene>
    <name evidence="5" type="ORF">G7068_04340</name>
</gene>
<feature type="domain" description="DUF11" evidence="3">
    <location>
        <begin position="1059"/>
        <end position="1164"/>
    </location>
</feature>
<dbReference type="NCBIfam" id="TIGR01451">
    <property type="entry name" value="B_ant_repeat"/>
    <property type="match status" value="8"/>
</dbReference>
<feature type="domain" description="DUF11" evidence="3">
    <location>
        <begin position="1183"/>
        <end position="1284"/>
    </location>
</feature>
<feature type="signal peptide" evidence="2">
    <location>
        <begin position="1"/>
        <end position="37"/>
    </location>
</feature>
<dbReference type="InterPro" id="IPR047589">
    <property type="entry name" value="DUF11_rpt"/>
</dbReference>
<evidence type="ECO:0000256" key="2">
    <source>
        <dbReference type="SAM" id="SignalP"/>
    </source>
</evidence>
<evidence type="ECO:0000259" key="3">
    <source>
        <dbReference type="Pfam" id="PF01345"/>
    </source>
</evidence>
<keyword evidence="6" id="KW-1185">Reference proteome</keyword>
<name>A0A6G7XD53_9MICO</name>
<keyword evidence="2" id="KW-0732">Signal</keyword>
<organism evidence="5 6">
    <name type="scientific">Leucobacter viscericola</name>
    <dbReference type="NCBI Taxonomy" id="2714935"/>
    <lineage>
        <taxon>Bacteria</taxon>
        <taxon>Bacillati</taxon>
        <taxon>Actinomycetota</taxon>
        <taxon>Actinomycetes</taxon>
        <taxon>Micrococcales</taxon>
        <taxon>Microbacteriaceae</taxon>
        <taxon>Leucobacter</taxon>
    </lineage>
</organism>
<dbReference type="InterPro" id="IPR057687">
    <property type="entry name" value="DUF7927"/>
</dbReference>
<feature type="chain" id="PRO_5026156825" evidence="2">
    <location>
        <begin position="38"/>
        <end position="1472"/>
    </location>
</feature>
<dbReference type="Pfam" id="PF01345">
    <property type="entry name" value="DUF11"/>
    <property type="match status" value="6"/>
</dbReference>
<evidence type="ECO:0000256" key="1">
    <source>
        <dbReference type="SAM" id="Phobius"/>
    </source>
</evidence>
<feature type="domain" description="DUF7927" evidence="4">
    <location>
        <begin position="536"/>
        <end position="670"/>
    </location>
</feature>
<evidence type="ECO:0000313" key="6">
    <source>
        <dbReference type="Proteomes" id="UP000502677"/>
    </source>
</evidence>
<keyword evidence="1" id="KW-1133">Transmembrane helix</keyword>
<dbReference type="Gene3D" id="2.60.40.740">
    <property type="match status" value="2"/>
</dbReference>
<reference evidence="5 6" key="1">
    <citation type="submission" date="2020-03" db="EMBL/GenBank/DDBJ databases">
        <title>Leucobacter sp. nov., isolated from beetles.</title>
        <authorList>
            <person name="Hyun D.-W."/>
            <person name="Bae J.-W."/>
        </authorList>
    </citation>
    <scope>NUCLEOTIDE SEQUENCE [LARGE SCALE GENOMIC DNA]</scope>
    <source>
        <strain evidence="5 6">HDW9C</strain>
    </source>
</reference>
<feature type="domain" description="DUF11" evidence="3">
    <location>
        <begin position="677"/>
        <end position="786"/>
    </location>
</feature>
<proteinExistence type="predicted"/>
<keyword evidence="1" id="KW-0472">Membrane</keyword>
<dbReference type="InterPro" id="IPR051172">
    <property type="entry name" value="Chlamydia_OmcB"/>
</dbReference>
<keyword evidence="1" id="KW-0812">Transmembrane</keyword>
<feature type="domain" description="DUF11" evidence="3">
    <location>
        <begin position="1307"/>
        <end position="1406"/>
    </location>
</feature>
<dbReference type="PANTHER" id="PTHR34819:SF3">
    <property type="entry name" value="CELL SURFACE PROTEIN"/>
    <property type="match status" value="1"/>
</dbReference>
<evidence type="ECO:0000259" key="4">
    <source>
        <dbReference type="Pfam" id="PF25549"/>
    </source>
</evidence>
<feature type="domain" description="DUF11" evidence="3">
    <location>
        <begin position="931"/>
        <end position="1042"/>
    </location>
</feature>
<feature type="domain" description="DUF7927" evidence="4">
    <location>
        <begin position="393"/>
        <end position="527"/>
    </location>
</feature>
<protein>
    <submittedName>
        <fullName evidence="5">DUF11 domain-containing protein</fullName>
    </submittedName>
</protein>
<dbReference type="PANTHER" id="PTHR34819">
    <property type="entry name" value="LARGE CYSTEINE-RICH PERIPLASMIC PROTEIN OMCB"/>
    <property type="match status" value="1"/>
</dbReference>